<keyword evidence="2" id="KW-1133">Transmembrane helix</keyword>
<reference evidence="4 5" key="1">
    <citation type="submission" date="2019-01" db="EMBL/GenBank/DDBJ databases">
        <title>Genome sequencing of strain FW100M-8.</title>
        <authorList>
            <person name="Heo J."/>
            <person name="Kim S.-J."/>
            <person name="Kim J.-S."/>
            <person name="Hong S.-B."/>
            <person name="Kwon S.-W."/>
        </authorList>
    </citation>
    <scope>NUCLEOTIDE SEQUENCE [LARGE SCALE GENOMIC DNA]</scope>
    <source>
        <strain evidence="4 5">FW100M-8</strain>
    </source>
</reference>
<dbReference type="Proteomes" id="UP000291259">
    <property type="component" value="Chromosome"/>
</dbReference>
<keyword evidence="2" id="KW-0472">Membrane</keyword>
<keyword evidence="2" id="KW-0812">Transmembrane</keyword>
<dbReference type="KEGG" id="agf:ET445_07320"/>
<feature type="transmembrane region" description="Helical" evidence="2">
    <location>
        <begin position="106"/>
        <end position="125"/>
    </location>
</feature>
<feature type="transmembrane region" description="Helical" evidence="2">
    <location>
        <begin position="381"/>
        <end position="402"/>
    </location>
</feature>
<dbReference type="OrthoDB" id="8206682at2"/>
<dbReference type="Pfam" id="PF01757">
    <property type="entry name" value="Acyl_transf_3"/>
    <property type="match status" value="1"/>
</dbReference>
<evidence type="ECO:0000259" key="3">
    <source>
        <dbReference type="Pfam" id="PF01757"/>
    </source>
</evidence>
<sequence>MAPGGGGGGGRRGRRRRRHREASTGPDVPCARSGRMERCPTQHRRREDTVARPAQRIPEDRDLSIDFARALCLPVVVLLHALQMGIGGDPLRAFNALAGFEPLAWATWPLMIMPVFFICGGFASITQWRRLRGHGETVAHYVRIRFIRLAQPVVLVVLAVGAVLAGMLAAGVDPEFARTFAFRLAEPLWFIPVYAICTALVPAMSWLHRHAPWATYLGLAGGVVVVDAFTRGLGVPLGALNWLFVWLFAQQLGFGLRDGWFARRARLALVGMAVGAYGVIAVLVTWFEYSHDMLDNLNPPTLAILALSLGQVALFSLAQPAIRRFATRRAVLGTVFVFGVYGMTIYLWHTFAMAVVTAGELALGLPFPPVLSPSWWATRPLWIVAIAVVVAGCCLVVPRLEALWPKARERRTPLAAVVVWGLATIVGVGVILTQGYLPWQHGVLGWALVAVGVVGLIVGGPGKREPDVPAAGRAGAGAVSAATTAVQTSGEPRGI</sequence>
<feature type="transmembrane region" description="Helical" evidence="2">
    <location>
        <begin position="414"/>
        <end position="437"/>
    </location>
</feature>
<feature type="transmembrane region" description="Helical" evidence="2">
    <location>
        <begin position="299"/>
        <end position="318"/>
    </location>
</feature>
<feature type="transmembrane region" description="Helical" evidence="2">
    <location>
        <begin position="189"/>
        <end position="207"/>
    </location>
</feature>
<feature type="transmembrane region" description="Helical" evidence="2">
    <location>
        <begin position="268"/>
        <end position="287"/>
    </location>
</feature>
<feature type="compositionally biased region" description="Gly residues" evidence="1">
    <location>
        <begin position="1"/>
        <end position="10"/>
    </location>
</feature>
<feature type="region of interest" description="Disordered" evidence="1">
    <location>
        <begin position="1"/>
        <end position="51"/>
    </location>
</feature>
<gene>
    <name evidence="4" type="ORF">ET445_07320</name>
</gene>
<feature type="transmembrane region" description="Helical" evidence="2">
    <location>
        <begin position="443"/>
        <end position="460"/>
    </location>
</feature>
<dbReference type="GO" id="GO:0016747">
    <property type="term" value="F:acyltransferase activity, transferring groups other than amino-acyl groups"/>
    <property type="evidence" value="ECO:0007669"/>
    <property type="project" value="InterPro"/>
</dbReference>
<feature type="compositionally biased region" description="Basic and acidic residues" evidence="1">
    <location>
        <begin position="34"/>
        <end position="50"/>
    </location>
</feature>
<feature type="transmembrane region" description="Helical" evidence="2">
    <location>
        <begin position="146"/>
        <end position="169"/>
    </location>
</feature>
<evidence type="ECO:0000313" key="4">
    <source>
        <dbReference type="EMBL" id="QAY73188.1"/>
    </source>
</evidence>
<keyword evidence="4" id="KW-0808">Transferase</keyword>
<evidence type="ECO:0000313" key="5">
    <source>
        <dbReference type="Proteomes" id="UP000291259"/>
    </source>
</evidence>
<accession>A0A4P6FRN5</accession>
<dbReference type="EMBL" id="CP035491">
    <property type="protein sequence ID" value="QAY73188.1"/>
    <property type="molecule type" value="Genomic_DNA"/>
</dbReference>
<feature type="transmembrane region" description="Helical" evidence="2">
    <location>
        <begin position="239"/>
        <end position="256"/>
    </location>
</feature>
<name>A0A4P6FRN5_9MICO</name>
<protein>
    <submittedName>
        <fullName evidence="4">Acyltransferase</fullName>
    </submittedName>
</protein>
<organism evidence="4 5">
    <name type="scientific">Agromyces protaetiae</name>
    <dbReference type="NCBI Taxonomy" id="2509455"/>
    <lineage>
        <taxon>Bacteria</taxon>
        <taxon>Bacillati</taxon>
        <taxon>Actinomycetota</taxon>
        <taxon>Actinomycetes</taxon>
        <taxon>Micrococcales</taxon>
        <taxon>Microbacteriaceae</taxon>
        <taxon>Agromyces</taxon>
    </lineage>
</organism>
<dbReference type="AlphaFoldDB" id="A0A4P6FRN5"/>
<evidence type="ECO:0000256" key="1">
    <source>
        <dbReference type="SAM" id="MobiDB-lite"/>
    </source>
</evidence>
<dbReference type="InterPro" id="IPR002656">
    <property type="entry name" value="Acyl_transf_3_dom"/>
</dbReference>
<keyword evidence="5" id="KW-1185">Reference proteome</keyword>
<keyword evidence="4" id="KW-0012">Acyltransferase</keyword>
<feature type="transmembrane region" description="Helical" evidence="2">
    <location>
        <begin position="330"/>
        <end position="348"/>
    </location>
</feature>
<proteinExistence type="predicted"/>
<feature type="transmembrane region" description="Helical" evidence="2">
    <location>
        <begin position="214"/>
        <end position="233"/>
    </location>
</feature>
<feature type="domain" description="Acyltransferase 3" evidence="3">
    <location>
        <begin position="63"/>
        <end position="396"/>
    </location>
</feature>
<evidence type="ECO:0000256" key="2">
    <source>
        <dbReference type="SAM" id="Phobius"/>
    </source>
</evidence>
<feature type="compositionally biased region" description="Basic residues" evidence="1">
    <location>
        <begin position="11"/>
        <end position="20"/>
    </location>
</feature>